<sequence>MHPEGISRGSRARRTPLADCAAAIDLQVMTTQSTDFKYSTRMDVSKGQLKGIDEGVPGDQPSVLVELRITD</sequence>
<reference evidence="1" key="1">
    <citation type="journal article" date="2014" name="Int. J. Syst. Evol. Microbiol.">
        <title>Complete genome sequence of Corynebacterium casei LMG S-19264T (=DSM 44701T), isolated from a smear-ripened cheese.</title>
        <authorList>
            <consortium name="US DOE Joint Genome Institute (JGI-PGF)"/>
            <person name="Walter F."/>
            <person name="Albersmeier A."/>
            <person name="Kalinowski J."/>
            <person name="Ruckert C."/>
        </authorList>
    </citation>
    <scope>NUCLEOTIDE SEQUENCE</scope>
    <source>
        <strain evidence="1">JCM 4633</strain>
    </source>
</reference>
<proteinExistence type="predicted"/>
<evidence type="ECO:0000313" key="2">
    <source>
        <dbReference type="Proteomes" id="UP000646244"/>
    </source>
</evidence>
<dbReference type="Proteomes" id="UP000646244">
    <property type="component" value="Unassembled WGS sequence"/>
</dbReference>
<reference evidence="1" key="2">
    <citation type="submission" date="2020-09" db="EMBL/GenBank/DDBJ databases">
        <authorList>
            <person name="Sun Q."/>
            <person name="Ohkuma M."/>
        </authorList>
    </citation>
    <scope>NUCLEOTIDE SEQUENCE</scope>
    <source>
        <strain evidence="1">JCM 4633</strain>
    </source>
</reference>
<dbReference type="AlphaFoldDB" id="A0A918TMS4"/>
<gene>
    <name evidence="1" type="ORF">GCM10010507_32760</name>
</gene>
<accession>A0A918TMS4</accession>
<protein>
    <submittedName>
        <fullName evidence="1">Uncharacterized protein</fullName>
    </submittedName>
</protein>
<organism evidence="1 2">
    <name type="scientific">Streptomyces cinnamoneus</name>
    <name type="common">Streptoverticillium cinnamoneum</name>
    <dbReference type="NCBI Taxonomy" id="53446"/>
    <lineage>
        <taxon>Bacteria</taxon>
        <taxon>Bacillati</taxon>
        <taxon>Actinomycetota</taxon>
        <taxon>Actinomycetes</taxon>
        <taxon>Kitasatosporales</taxon>
        <taxon>Streptomycetaceae</taxon>
        <taxon>Streptomyces</taxon>
        <taxon>Streptomyces cinnamoneus group</taxon>
    </lineage>
</organism>
<name>A0A918TMS4_STRCJ</name>
<evidence type="ECO:0000313" key="1">
    <source>
        <dbReference type="EMBL" id="GHC53909.1"/>
    </source>
</evidence>
<comment type="caution">
    <text evidence="1">The sequence shown here is derived from an EMBL/GenBank/DDBJ whole genome shotgun (WGS) entry which is preliminary data.</text>
</comment>
<dbReference type="EMBL" id="BMVB01000009">
    <property type="protein sequence ID" value="GHC53909.1"/>
    <property type="molecule type" value="Genomic_DNA"/>
</dbReference>